<dbReference type="GO" id="GO:0004803">
    <property type="term" value="F:transposase activity"/>
    <property type="evidence" value="ECO:0007669"/>
    <property type="project" value="InterPro"/>
</dbReference>
<dbReference type="InterPro" id="IPR002559">
    <property type="entry name" value="Transposase_11"/>
</dbReference>
<dbReference type="AlphaFoldDB" id="A0A844GW49"/>
<accession>A0A844GW49</accession>
<dbReference type="Proteomes" id="UP000437131">
    <property type="component" value="Unassembled WGS sequence"/>
</dbReference>
<gene>
    <name evidence="2" type="ORF">GGC33_09275</name>
</gene>
<reference evidence="2 3" key="1">
    <citation type="submission" date="2019-11" db="EMBL/GenBank/DDBJ databases">
        <title>Isolation of a new High Light Tolerant Cyanobacteria.</title>
        <authorList>
            <person name="Dobson Z."/>
            <person name="Vaughn N."/>
            <person name="Vaughn M."/>
            <person name="Fromme P."/>
            <person name="Mazor Y."/>
        </authorList>
    </citation>
    <scope>NUCLEOTIDE SEQUENCE [LARGE SCALE GENOMIC DNA]</scope>
    <source>
        <strain evidence="2 3">0216</strain>
    </source>
</reference>
<protein>
    <submittedName>
        <fullName evidence="2">Transposase</fullName>
    </submittedName>
</protein>
<dbReference type="Pfam" id="PF01609">
    <property type="entry name" value="DDE_Tnp_1"/>
    <property type="match status" value="1"/>
</dbReference>
<comment type="caution">
    <text evidence="2">The sequence shown here is derived from an EMBL/GenBank/DDBJ whole genome shotgun (WGS) entry which is preliminary data.</text>
</comment>
<dbReference type="GO" id="GO:0003677">
    <property type="term" value="F:DNA binding"/>
    <property type="evidence" value="ECO:0007669"/>
    <property type="project" value="InterPro"/>
</dbReference>
<feature type="domain" description="Transposase IS4-like" evidence="1">
    <location>
        <begin position="3"/>
        <end position="38"/>
    </location>
</feature>
<name>A0A844GW49_9CHRO</name>
<sequence length="39" mass="4483">MSKRRTWRKLHLAVDEKTGEILVAEVTTNDCHDSDVLKS</sequence>
<evidence type="ECO:0000259" key="1">
    <source>
        <dbReference type="Pfam" id="PF01609"/>
    </source>
</evidence>
<evidence type="ECO:0000313" key="3">
    <source>
        <dbReference type="Proteomes" id="UP000437131"/>
    </source>
</evidence>
<evidence type="ECO:0000313" key="2">
    <source>
        <dbReference type="EMBL" id="MTF39118.1"/>
    </source>
</evidence>
<organism evidence="2 3">
    <name type="scientific">Cyanobacterium aponinum 0216</name>
    <dbReference type="NCBI Taxonomy" id="2676140"/>
    <lineage>
        <taxon>Bacteria</taxon>
        <taxon>Bacillati</taxon>
        <taxon>Cyanobacteriota</taxon>
        <taxon>Cyanophyceae</taxon>
        <taxon>Oscillatoriophycideae</taxon>
        <taxon>Chroococcales</taxon>
        <taxon>Geminocystaceae</taxon>
        <taxon>Cyanobacterium</taxon>
    </lineage>
</organism>
<proteinExistence type="predicted"/>
<dbReference type="EMBL" id="WMIA01000010">
    <property type="protein sequence ID" value="MTF39118.1"/>
    <property type="molecule type" value="Genomic_DNA"/>
</dbReference>
<dbReference type="GO" id="GO:0006313">
    <property type="term" value="P:DNA transposition"/>
    <property type="evidence" value="ECO:0007669"/>
    <property type="project" value="InterPro"/>
</dbReference>